<evidence type="ECO:0000313" key="3">
    <source>
        <dbReference type="Proteomes" id="UP000182248"/>
    </source>
</evidence>
<dbReference type="Pfam" id="PF08874">
    <property type="entry name" value="DUF1835"/>
    <property type="match status" value="1"/>
</dbReference>
<gene>
    <name evidence="2" type="ORF">SAMN02927921_01781</name>
</gene>
<name>A0A1K1PGG6_9FLAO</name>
<reference evidence="2 3" key="1">
    <citation type="submission" date="2016-11" db="EMBL/GenBank/DDBJ databases">
        <authorList>
            <person name="Jaros S."/>
            <person name="Januszkiewicz K."/>
            <person name="Wedrychowicz H."/>
        </authorList>
    </citation>
    <scope>NUCLEOTIDE SEQUENCE [LARGE SCALE GENOMIC DNA]</scope>
    <source>
        <strain evidence="2 3">CGMCC 1.12145</strain>
    </source>
</reference>
<sequence length="308" mass="36165">MTTTLHITNGDGFTSVLKNLKLEGEIITWREMLCEGKTTTEVGSESFWKTRFEFLNKNYKVSKTNFIEATLKEYRRLCNQKTQEEIVLWFDEDLFCQINMIAVISWLKKHRKEAQVSLVCKKQKKDKPFILTRLSEEQILKLYGSRVNLKQDDIEYADYIWQLYCSDTPLRLETFSKFNASQFPYLTDAIALHLHRFPTVKNGLNQLENEVLALANSKRINSKEKLVEALIKKESDYGFGDLQYYRLIDTMKPLFHSFHPVKLSATGKEVLDKVKNYYPFIKQDDIFLGGTRKYSFLYHEDSGKLLKL</sequence>
<dbReference type="Proteomes" id="UP000182248">
    <property type="component" value="Unassembled WGS sequence"/>
</dbReference>
<evidence type="ECO:0000313" key="2">
    <source>
        <dbReference type="EMBL" id="SFW46882.1"/>
    </source>
</evidence>
<dbReference type="AlphaFoldDB" id="A0A1K1PGG6"/>
<keyword evidence="3" id="KW-1185">Reference proteome</keyword>
<dbReference type="STRING" id="1150368.SAMN02927921_01781"/>
<dbReference type="EMBL" id="FPJE01000008">
    <property type="protein sequence ID" value="SFW46882.1"/>
    <property type="molecule type" value="Genomic_DNA"/>
</dbReference>
<protein>
    <recommendedName>
        <fullName evidence="1">DUF1835 domain-containing protein</fullName>
    </recommendedName>
</protein>
<accession>A0A1K1PGG6</accession>
<feature type="domain" description="DUF1835" evidence="1">
    <location>
        <begin position="6"/>
        <end position="112"/>
    </location>
</feature>
<dbReference type="RefSeq" id="WP_072317013.1">
    <property type="nucleotide sequence ID" value="NZ_FPJE01000008.1"/>
</dbReference>
<organism evidence="2 3">
    <name type="scientific">Sinomicrobium oceani</name>
    <dbReference type="NCBI Taxonomy" id="1150368"/>
    <lineage>
        <taxon>Bacteria</taxon>
        <taxon>Pseudomonadati</taxon>
        <taxon>Bacteroidota</taxon>
        <taxon>Flavobacteriia</taxon>
        <taxon>Flavobacteriales</taxon>
        <taxon>Flavobacteriaceae</taxon>
        <taxon>Sinomicrobium</taxon>
    </lineage>
</organism>
<evidence type="ECO:0000259" key="1">
    <source>
        <dbReference type="Pfam" id="PF08874"/>
    </source>
</evidence>
<proteinExistence type="predicted"/>
<dbReference type="OrthoDB" id="127805at2"/>
<dbReference type="InterPro" id="IPR014973">
    <property type="entry name" value="DUF1835"/>
</dbReference>